<keyword evidence="2" id="KW-1185">Reference proteome</keyword>
<accession>A0A9D4Z7V3</accession>
<name>A0A9D4Z7V3_ADICA</name>
<dbReference type="Proteomes" id="UP000886520">
    <property type="component" value="Chromosome 20"/>
</dbReference>
<dbReference type="EMBL" id="JABFUD020000020">
    <property type="protein sequence ID" value="KAI5064180.1"/>
    <property type="molecule type" value="Genomic_DNA"/>
</dbReference>
<organism evidence="1 2">
    <name type="scientific">Adiantum capillus-veneris</name>
    <name type="common">Maidenhair fern</name>
    <dbReference type="NCBI Taxonomy" id="13818"/>
    <lineage>
        <taxon>Eukaryota</taxon>
        <taxon>Viridiplantae</taxon>
        <taxon>Streptophyta</taxon>
        <taxon>Embryophyta</taxon>
        <taxon>Tracheophyta</taxon>
        <taxon>Polypodiopsida</taxon>
        <taxon>Polypodiidae</taxon>
        <taxon>Polypodiales</taxon>
        <taxon>Pteridineae</taxon>
        <taxon>Pteridaceae</taxon>
        <taxon>Vittarioideae</taxon>
        <taxon>Adiantum</taxon>
    </lineage>
</organism>
<gene>
    <name evidence="1" type="ORF">GOP47_0020850</name>
</gene>
<evidence type="ECO:0000313" key="1">
    <source>
        <dbReference type="EMBL" id="KAI5064180.1"/>
    </source>
</evidence>
<evidence type="ECO:0000313" key="2">
    <source>
        <dbReference type="Proteomes" id="UP000886520"/>
    </source>
</evidence>
<protein>
    <submittedName>
        <fullName evidence="1">Uncharacterized protein</fullName>
    </submittedName>
</protein>
<sequence>MEWERRLLISIRLQGLDTKVLHEQWMQPSLPFPLMKFEVLKTKKRIEEEQYVALYEGDITKEEQSKKVVDSQPRWRKGWMNKYPAYLIYLVEAPKKIQEDATFCPVPRVKNWKEHGRIAEKNPNWLNYPRMPGPKAGERIGKAYMVKTLTGTIKLFTGSPDLSLLTCIEVFAPDKSH</sequence>
<reference evidence="1" key="1">
    <citation type="submission" date="2021-01" db="EMBL/GenBank/DDBJ databases">
        <title>Adiantum capillus-veneris genome.</title>
        <authorList>
            <person name="Fang Y."/>
            <person name="Liao Q."/>
        </authorList>
    </citation>
    <scope>NUCLEOTIDE SEQUENCE</scope>
    <source>
        <strain evidence="1">H3</strain>
        <tissue evidence="1">Leaf</tissue>
    </source>
</reference>
<proteinExistence type="predicted"/>
<dbReference type="AlphaFoldDB" id="A0A9D4Z7V3"/>
<comment type="caution">
    <text evidence="1">The sequence shown here is derived from an EMBL/GenBank/DDBJ whole genome shotgun (WGS) entry which is preliminary data.</text>
</comment>